<gene>
    <name evidence="1" type="ORF">DARMORV10_A03P05660.1</name>
    <name evidence="2" type="ORF">DARMORV10_A07P27260.1</name>
</gene>
<evidence type="ECO:0000313" key="1">
    <source>
        <dbReference type="EMBL" id="CAF2119398.1"/>
    </source>
</evidence>
<proteinExistence type="predicted"/>
<dbReference type="Proteomes" id="UP001295469">
    <property type="component" value="Chromosome A03"/>
</dbReference>
<evidence type="ECO:0000313" key="2">
    <source>
        <dbReference type="EMBL" id="CAF2178372.1"/>
    </source>
</evidence>
<dbReference type="Proteomes" id="UP001295469">
    <property type="component" value="Chromosome A07"/>
</dbReference>
<sequence length="44" mass="4990">MADMHVVLSLSVLRRVSIEQRRVQSAFFGRTARLRSNRGGKVGF</sequence>
<dbReference type="EMBL" id="HG994357">
    <property type="protein sequence ID" value="CAF2119398.1"/>
    <property type="molecule type" value="Genomic_DNA"/>
</dbReference>
<reference evidence="1" key="1">
    <citation type="submission" date="2021-01" db="EMBL/GenBank/DDBJ databases">
        <authorList>
            <consortium name="Genoscope - CEA"/>
            <person name="William W."/>
        </authorList>
    </citation>
    <scope>NUCLEOTIDE SEQUENCE</scope>
</reference>
<dbReference type="AlphaFoldDB" id="A0A816UYT5"/>
<name>A0A816UYT5_BRANA</name>
<organism evidence="1">
    <name type="scientific">Brassica napus</name>
    <name type="common">Rape</name>
    <dbReference type="NCBI Taxonomy" id="3708"/>
    <lineage>
        <taxon>Eukaryota</taxon>
        <taxon>Viridiplantae</taxon>
        <taxon>Streptophyta</taxon>
        <taxon>Embryophyta</taxon>
        <taxon>Tracheophyta</taxon>
        <taxon>Spermatophyta</taxon>
        <taxon>Magnoliopsida</taxon>
        <taxon>eudicotyledons</taxon>
        <taxon>Gunneridae</taxon>
        <taxon>Pentapetalae</taxon>
        <taxon>rosids</taxon>
        <taxon>malvids</taxon>
        <taxon>Brassicales</taxon>
        <taxon>Brassicaceae</taxon>
        <taxon>Brassiceae</taxon>
        <taxon>Brassica</taxon>
    </lineage>
</organism>
<protein>
    <submittedName>
        <fullName evidence="1">(rape) hypothetical protein</fullName>
    </submittedName>
</protein>
<dbReference type="EMBL" id="HG994361">
    <property type="protein sequence ID" value="CAF2178372.1"/>
    <property type="molecule type" value="Genomic_DNA"/>
</dbReference>
<accession>A0A816UYT5</accession>